<proteinExistence type="predicted"/>
<organism evidence="1">
    <name type="scientific">freshwater metagenome</name>
    <dbReference type="NCBI Taxonomy" id="449393"/>
    <lineage>
        <taxon>unclassified sequences</taxon>
        <taxon>metagenomes</taxon>
        <taxon>ecological metagenomes</taxon>
    </lineage>
</organism>
<protein>
    <submittedName>
        <fullName evidence="1">Unannotated protein</fullName>
    </submittedName>
</protein>
<dbReference type="AlphaFoldDB" id="A0A6J7J0Q9"/>
<evidence type="ECO:0000313" key="1">
    <source>
        <dbReference type="EMBL" id="CAB4936224.1"/>
    </source>
</evidence>
<dbReference type="EMBL" id="CAFBNB010000182">
    <property type="protein sequence ID" value="CAB4936224.1"/>
    <property type="molecule type" value="Genomic_DNA"/>
</dbReference>
<name>A0A6J7J0Q9_9ZZZZ</name>
<accession>A0A6J7J0Q9</accession>
<gene>
    <name evidence="1" type="ORF">UFOPK3720_01000</name>
</gene>
<sequence>MTVIGSSPLVREGLGLSLALETTPSEGAAPLEIPPLALPREMTSLWIWPNGPFPGLRIDSTGSSTVVFETVEVSERLWRAAARG</sequence>
<reference evidence="1" key="1">
    <citation type="submission" date="2020-05" db="EMBL/GenBank/DDBJ databases">
        <authorList>
            <person name="Chiriac C."/>
            <person name="Salcher M."/>
            <person name="Ghai R."/>
            <person name="Kavagutti S V."/>
        </authorList>
    </citation>
    <scope>NUCLEOTIDE SEQUENCE</scope>
</reference>